<dbReference type="GO" id="GO:0003723">
    <property type="term" value="F:RNA binding"/>
    <property type="evidence" value="ECO:0007669"/>
    <property type="project" value="InterPro"/>
</dbReference>
<dbReference type="GO" id="GO:0009982">
    <property type="term" value="F:pseudouridine synthase activity"/>
    <property type="evidence" value="ECO:0007669"/>
    <property type="project" value="InterPro"/>
</dbReference>
<sequence>MATITKIVLIVEYDGTRYHGFQLQATLHTIQWEIEKALWELTGERIRVMAASRTDAGVHAKGQVVSFRTESPLPPQTFVNGLNYYLSRDIAIKAAYRVGDSLNVRRDAISREYNY</sequence>
<evidence type="ECO:0000259" key="3">
    <source>
        <dbReference type="Pfam" id="PF01416"/>
    </source>
</evidence>
<keyword evidence="1" id="KW-0819">tRNA processing</keyword>
<organism evidence="4">
    <name type="scientific">marine sediment metagenome</name>
    <dbReference type="NCBI Taxonomy" id="412755"/>
    <lineage>
        <taxon>unclassified sequences</taxon>
        <taxon>metagenomes</taxon>
        <taxon>ecological metagenomes</taxon>
    </lineage>
</organism>
<evidence type="ECO:0000256" key="1">
    <source>
        <dbReference type="ARBA" id="ARBA00022694"/>
    </source>
</evidence>
<evidence type="ECO:0000256" key="2">
    <source>
        <dbReference type="ARBA" id="ARBA00023235"/>
    </source>
</evidence>
<dbReference type="AlphaFoldDB" id="X1RMX3"/>
<proteinExistence type="predicted"/>
<dbReference type="GO" id="GO:0031119">
    <property type="term" value="P:tRNA pseudouridine synthesis"/>
    <property type="evidence" value="ECO:0007669"/>
    <property type="project" value="TreeGrafter"/>
</dbReference>
<dbReference type="InterPro" id="IPR020094">
    <property type="entry name" value="TruA/RsuA/RluB/E/F_N"/>
</dbReference>
<dbReference type="InterPro" id="IPR001406">
    <property type="entry name" value="PsdUridine_synth_TruA"/>
</dbReference>
<dbReference type="FunFam" id="3.30.70.580:FF:000001">
    <property type="entry name" value="tRNA pseudouridine synthase A"/>
    <property type="match status" value="1"/>
</dbReference>
<evidence type="ECO:0000313" key="4">
    <source>
        <dbReference type="EMBL" id="GAI81973.1"/>
    </source>
</evidence>
<gene>
    <name evidence="4" type="ORF">S12H4_19181</name>
</gene>
<dbReference type="InterPro" id="IPR020103">
    <property type="entry name" value="PsdUridine_synth_cat_dom_sf"/>
</dbReference>
<feature type="non-terminal residue" evidence="4">
    <location>
        <position position="115"/>
    </location>
</feature>
<reference evidence="4" key="1">
    <citation type="journal article" date="2014" name="Front. Microbiol.">
        <title>High frequency of phylogenetically diverse reductive dehalogenase-homologous genes in deep subseafloor sedimentary metagenomes.</title>
        <authorList>
            <person name="Kawai M."/>
            <person name="Futagami T."/>
            <person name="Toyoda A."/>
            <person name="Takaki Y."/>
            <person name="Nishi S."/>
            <person name="Hori S."/>
            <person name="Arai W."/>
            <person name="Tsubouchi T."/>
            <person name="Morono Y."/>
            <person name="Uchiyama I."/>
            <person name="Ito T."/>
            <person name="Fujiyama A."/>
            <person name="Inagaki F."/>
            <person name="Takami H."/>
        </authorList>
    </citation>
    <scope>NUCLEOTIDE SEQUENCE</scope>
    <source>
        <strain evidence="4">Expedition CK06-06</strain>
    </source>
</reference>
<dbReference type="Pfam" id="PF01416">
    <property type="entry name" value="PseudoU_synth_1"/>
    <property type="match status" value="1"/>
</dbReference>
<dbReference type="InterPro" id="IPR020097">
    <property type="entry name" value="PsdUridine_synth_TruA_a/b_dom"/>
</dbReference>
<dbReference type="PANTHER" id="PTHR11142">
    <property type="entry name" value="PSEUDOURIDYLATE SYNTHASE"/>
    <property type="match status" value="1"/>
</dbReference>
<dbReference type="EMBL" id="BARW01009558">
    <property type="protein sequence ID" value="GAI81973.1"/>
    <property type="molecule type" value="Genomic_DNA"/>
</dbReference>
<dbReference type="SUPFAM" id="SSF55120">
    <property type="entry name" value="Pseudouridine synthase"/>
    <property type="match status" value="1"/>
</dbReference>
<feature type="domain" description="Pseudouridine synthase I TruA alpha/beta" evidence="3">
    <location>
        <begin position="10"/>
        <end position="101"/>
    </location>
</feature>
<protein>
    <recommendedName>
        <fullName evidence="3">Pseudouridine synthase I TruA alpha/beta domain-containing protein</fullName>
    </recommendedName>
</protein>
<accession>X1RMX3</accession>
<comment type="caution">
    <text evidence="4">The sequence shown here is derived from an EMBL/GenBank/DDBJ whole genome shotgun (WGS) entry which is preliminary data.</text>
</comment>
<dbReference type="PANTHER" id="PTHR11142:SF0">
    <property type="entry name" value="TRNA PSEUDOURIDINE SYNTHASE-LIKE 1"/>
    <property type="match status" value="1"/>
</dbReference>
<keyword evidence="2" id="KW-0413">Isomerase</keyword>
<dbReference type="Gene3D" id="3.30.70.580">
    <property type="entry name" value="Pseudouridine synthase I, catalytic domain, N-terminal subdomain"/>
    <property type="match status" value="1"/>
</dbReference>
<name>X1RMX3_9ZZZZ</name>